<evidence type="ECO:0000313" key="1">
    <source>
        <dbReference type="EMBL" id="TVX86007.1"/>
    </source>
</evidence>
<gene>
    <name evidence="1" type="primary">nrdI</name>
    <name evidence="1" type="ORF">FPZ44_23970</name>
</gene>
<name>A0A559IEC3_9BACL</name>
<dbReference type="OrthoDB" id="350535at2"/>
<dbReference type="PIRSF" id="PIRSF005087">
    <property type="entry name" value="NrdI"/>
    <property type="match status" value="1"/>
</dbReference>
<dbReference type="PANTHER" id="PTHR37297:SF1">
    <property type="entry name" value="PROTEIN NRDI"/>
    <property type="match status" value="1"/>
</dbReference>
<keyword evidence="2" id="KW-1185">Reference proteome</keyword>
<protein>
    <submittedName>
        <fullName evidence="1">Class Ib ribonucleoside-diphosphate reductase assembly flavoprotein NrdI</fullName>
    </submittedName>
</protein>
<proteinExistence type="predicted"/>
<evidence type="ECO:0000313" key="2">
    <source>
        <dbReference type="Proteomes" id="UP000318102"/>
    </source>
</evidence>
<organism evidence="1 2">
    <name type="scientific">Paenibacillus agilis</name>
    <dbReference type="NCBI Taxonomy" id="3020863"/>
    <lineage>
        <taxon>Bacteria</taxon>
        <taxon>Bacillati</taxon>
        <taxon>Bacillota</taxon>
        <taxon>Bacilli</taxon>
        <taxon>Bacillales</taxon>
        <taxon>Paenibacillaceae</taxon>
        <taxon>Paenibacillus</taxon>
    </lineage>
</organism>
<dbReference type="SUPFAM" id="SSF52218">
    <property type="entry name" value="Flavoproteins"/>
    <property type="match status" value="1"/>
</dbReference>
<dbReference type="Gene3D" id="3.40.50.360">
    <property type="match status" value="1"/>
</dbReference>
<dbReference type="PANTHER" id="PTHR37297">
    <property type="entry name" value="PROTEIN NRDI"/>
    <property type="match status" value="1"/>
</dbReference>
<sequence length="124" mass="14183">MLIVYASKTGQVQRFVDRLDMRAVKIDDTIGVVNEPFVLITYTTGFGEVPAEVTEFLKHNKKNLVAVAASGNMNWKEHFARSANTISYLYNVPILLKFELQGSDTDTENFKERVHRINEVYRAK</sequence>
<comment type="caution">
    <text evidence="1">The sequence shown here is derived from an EMBL/GenBank/DDBJ whole genome shotgun (WGS) entry which is preliminary data.</text>
</comment>
<dbReference type="InterPro" id="IPR029039">
    <property type="entry name" value="Flavoprotein-like_sf"/>
</dbReference>
<dbReference type="GO" id="GO:0010181">
    <property type="term" value="F:FMN binding"/>
    <property type="evidence" value="ECO:0007669"/>
    <property type="project" value="InterPro"/>
</dbReference>
<dbReference type="RefSeq" id="WP_144994755.1">
    <property type="nucleotide sequence ID" value="NZ_VNJK01000006.1"/>
</dbReference>
<dbReference type="NCBIfam" id="TIGR00333">
    <property type="entry name" value="nrdI"/>
    <property type="match status" value="1"/>
</dbReference>
<dbReference type="Proteomes" id="UP000318102">
    <property type="component" value="Unassembled WGS sequence"/>
</dbReference>
<dbReference type="Pfam" id="PF07972">
    <property type="entry name" value="Flavodoxin_NdrI"/>
    <property type="match status" value="1"/>
</dbReference>
<reference evidence="1 2" key="1">
    <citation type="submission" date="2019-07" db="EMBL/GenBank/DDBJ databases">
        <authorList>
            <person name="Kim J."/>
        </authorList>
    </citation>
    <scope>NUCLEOTIDE SEQUENCE [LARGE SCALE GENOMIC DNA]</scope>
    <source>
        <strain evidence="1 2">N4</strain>
    </source>
</reference>
<accession>A0A559IEC3</accession>
<dbReference type="AlphaFoldDB" id="A0A559IEC3"/>
<dbReference type="EMBL" id="VNJK01000006">
    <property type="protein sequence ID" value="TVX86007.1"/>
    <property type="molecule type" value="Genomic_DNA"/>
</dbReference>
<dbReference type="InterPro" id="IPR004465">
    <property type="entry name" value="RNR_NrdI"/>
</dbReference>